<evidence type="ECO:0000313" key="3">
    <source>
        <dbReference type="Proteomes" id="UP000763505"/>
    </source>
</evidence>
<comment type="caution">
    <text evidence="2">The sequence shown here is derived from an EMBL/GenBank/DDBJ whole genome shotgun (WGS) entry which is preliminary data.</text>
</comment>
<evidence type="ECO:0000259" key="1">
    <source>
        <dbReference type="Pfam" id="PF13457"/>
    </source>
</evidence>
<protein>
    <submittedName>
        <fullName evidence="2">GW dipeptide domain-containing protein</fullName>
    </submittedName>
</protein>
<dbReference type="Proteomes" id="UP000763505">
    <property type="component" value="Unassembled WGS sequence"/>
</dbReference>
<feature type="domain" description="GW" evidence="1">
    <location>
        <begin position="14"/>
        <end position="79"/>
    </location>
</feature>
<proteinExistence type="predicted"/>
<name>A0A921DX58_9STAP</name>
<reference evidence="2" key="2">
    <citation type="submission" date="2021-09" db="EMBL/GenBank/DDBJ databases">
        <authorList>
            <person name="Gilroy R."/>
        </authorList>
    </citation>
    <scope>NUCLEOTIDE SEQUENCE</scope>
    <source>
        <strain evidence="2">6019</strain>
    </source>
</reference>
<dbReference type="Pfam" id="PF13457">
    <property type="entry name" value="GW"/>
    <property type="match status" value="1"/>
</dbReference>
<accession>A0A921DX58</accession>
<reference evidence="2" key="1">
    <citation type="journal article" date="2021" name="PeerJ">
        <title>Extensive microbial diversity within the chicken gut microbiome revealed by metagenomics and culture.</title>
        <authorList>
            <person name="Gilroy R."/>
            <person name="Ravi A."/>
            <person name="Getino M."/>
            <person name="Pursley I."/>
            <person name="Horton D.L."/>
            <person name="Alikhan N.F."/>
            <person name="Baker D."/>
            <person name="Gharbi K."/>
            <person name="Hall N."/>
            <person name="Watson M."/>
            <person name="Adriaenssens E.M."/>
            <person name="Foster-Nyarko E."/>
            <person name="Jarju S."/>
            <person name="Secka A."/>
            <person name="Antonio M."/>
            <person name="Oren A."/>
            <person name="Chaudhuri R.R."/>
            <person name="La Ragione R."/>
            <person name="Hildebrand F."/>
            <person name="Pallen M.J."/>
        </authorList>
    </citation>
    <scope>NUCLEOTIDE SEQUENCE</scope>
    <source>
        <strain evidence="2">6019</strain>
    </source>
</reference>
<organism evidence="2 3">
    <name type="scientific">Aliicoccus persicus</name>
    <dbReference type="NCBI Taxonomy" id="930138"/>
    <lineage>
        <taxon>Bacteria</taxon>
        <taxon>Bacillati</taxon>
        <taxon>Bacillota</taxon>
        <taxon>Bacilli</taxon>
        <taxon>Bacillales</taxon>
        <taxon>Staphylococcaceae</taxon>
        <taxon>Aliicoccus</taxon>
    </lineage>
</organism>
<sequence length="291" mass="34687">MEINLMSILEDNLKDIKYEKYIFIQSNKRFIYRDPTENEIVGVNSLLANKHVEIKDTIYKKNKELVKISIDNIIIGWTEVNMNELIRLYRLPVLYGIIELENSQYEFIDKYEKELEYLKSKIIKLRYVFLYNKIQYFMVGTLTGDILIPINPIHVLLLNKPNNELFIFLESGHKLFKHSNLLVSAGTINKSMEYQVTRYFNDSNILRVRTKDGEFWTTKKHNFANSIFEIPNVNSLEKMDYIVFLSKDRYILSKQVNTLQKKFDFIRNNLVINTENDKLIFEKFIGEKDDY</sequence>
<dbReference type="EMBL" id="DYYI01000058">
    <property type="protein sequence ID" value="HJE19786.1"/>
    <property type="molecule type" value="Genomic_DNA"/>
</dbReference>
<gene>
    <name evidence="2" type="ORF">K8V35_05490</name>
</gene>
<dbReference type="InterPro" id="IPR025987">
    <property type="entry name" value="GW_dom"/>
</dbReference>
<evidence type="ECO:0000313" key="2">
    <source>
        <dbReference type="EMBL" id="HJE19786.1"/>
    </source>
</evidence>
<dbReference type="AlphaFoldDB" id="A0A921DX58"/>